<evidence type="ECO:0000313" key="10">
    <source>
        <dbReference type="EMBL" id="KPK64224.1"/>
    </source>
</evidence>
<dbReference type="Pfam" id="PF02684">
    <property type="entry name" value="LpxB"/>
    <property type="match status" value="1"/>
</dbReference>
<dbReference type="AlphaFoldDB" id="A0A0S8FU07"/>
<dbReference type="EC" id="2.4.1.182" evidence="2"/>
<evidence type="ECO:0000313" key="11">
    <source>
        <dbReference type="Proteomes" id="UP000051373"/>
    </source>
</evidence>
<dbReference type="InterPro" id="IPR003835">
    <property type="entry name" value="Glyco_trans_19"/>
</dbReference>
<dbReference type="PANTHER" id="PTHR30372">
    <property type="entry name" value="LIPID-A-DISACCHARIDE SYNTHASE"/>
    <property type="match status" value="1"/>
</dbReference>
<dbReference type="GO" id="GO:0005543">
    <property type="term" value="F:phospholipid binding"/>
    <property type="evidence" value="ECO:0007669"/>
    <property type="project" value="TreeGrafter"/>
</dbReference>
<keyword evidence="8" id="KW-0443">Lipid metabolism</keyword>
<keyword evidence="5" id="KW-0441">Lipid A biosynthesis</keyword>
<keyword evidence="7" id="KW-0808">Transferase</keyword>
<evidence type="ECO:0000256" key="4">
    <source>
        <dbReference type="ARBA" id="ARBA00022516"/>
    </source>
</evidence>
<evidence type="ECO:0000256" key="9">
    <source>
        <dbReference type="ARBA" id="ARBA00048975"/>
    </source>
</evidence>
<dbReference type="STRING" id="1703779.AMJ83_03060"/>
<sequence>MFLEMPAFFCAGEPSGDLYAGLFIRELKKQFPDARILGVGNGQMRDSGAEIIFEYTRLMSLGLKDSVMSACHNYSAYRNIARWLCRLRPRVFVAIAYPGMNLLLCRYAKKIGVRVYYLMPPQIWAWGKFRKFFVRKWVDSVVSVFPFEAEFYRGLGIETIEIENPLVSKLSVYKRNDHHKRIGFMPGSRPSHVRRNMPVVLELTDLVYGHIADVECCLIAYDSRQANDFKKDVKDGVRVVHENRYQVMKNCDLLVIGSGTASLEAALLGVPQVFFNRPSFLDFHILRRFVRISEYNLANIYFGKKVVPSYVGYGRARLVNSICEVITNTVKLEKNKPYGTRGSPMFTKEVQ</sequence>
<dbReference type="SUPFAM" id="SSF53756">
    <property type="entry name" value="UDP-Glycosyltransferase/glycogen phosphorylase"/>
    <property type="match status" value="1"/>
</dbReference>
<name>A0A0S8FU07_UNCW3</name>
<dbReference type="GO" id="GO:0009245">
    <property type="term" value="P:lipid A biosynthetic process"/>
    <property type="evidence" value="ECO:0007669"/>
    <property type="project" value="UniProtKB-KW"/>
</dbReference>
<comment type="caution">
    <text evidence="10">The sequence shown here is derived from an EMBL/GenBank/DDBJ whole genome shotgun (WGS) entry which is preliminary data.</text>
</comment>
<evidence type="ECO:0000256" key="6">
    <source>
        <dbReference type="ARBA" id="ARBA00022676"/>
    </source>
</evidence>
<evidence type="ECO:0000256" key="5">
    <source>
        <dbReference type="ARBA" id="ARBA00022556"/>
    </source>
</evidence>
<organism evidence="10 11">
    <name type="scientific">candidate division WOR_3 bacterium SM23_42</name>
    <dbReference type="NCBI Taxonomy" id="1703779"/>
    <lineage>
        <taxon>Bacteria</taxon>
        <taxon>Bacteria division WOR-3</taxon>
    </lineage>
</organism>
<evidence type="ECO:0000256" key="1">
    <source>
        <dbReference type="ARBA" id="ARBA00002056"/>
    </source>
</evidence>
<dbReference type="PANTHER" id="PTHR30372:SF4">
    <property type="entry name" value="LIPID-A-DISACCHARIDE SYNTHASE, MITOCHONDRIAL-RELATED"/>
    <property type="match status" value="1"/>
</dbReference>
<evidence type="ECO:0000256" key="2">
    <source>
        <dbReference type="ARBA" id="ARBA00012687"/>
    </source>
</evidence>
<protein>
    <recommendedName>
        <fullName evidence="3">Lipid-A-disaccharide synthase</fullName>
        <ecNumber evidence="2">2.4.1.182</ecNumber>
    </recommendedName>
</protein>
<comment type="function">
    <text evidence="1">Condensation of UDP-2,3-diacylglucosamine and 2,3-diacylglucosamine-1-phosphate to form lipid A disaccharide, a precursor of lipid A, a phosphorylated glycolipid that anchors the lipopolysaccharide to the outer membrane of the cell.</text>
</comment>
<evidence type="ECO:0000256" key="7">
    <source>
        <dbReference type="ARBA" id="ARBA00022679"/>
    </source>
</evidence>
<reference evidence="10 11" key="1">
    <citation type="journal article" date="2015" name="Microbiome">
        <title>Genomic resolution of linkages in carbon, nitrogen, and sulfur cycling among widespread estuary sediment bacteria.</title>
        <authorList>
            <person name="Baker B.J."/>
            <person name="Lazar C.S."/>
            <person name="Teske A.P."/>
            <person name="Dick G.J."/>
        </authorList>
    </citation>
    <scope>NUCLEOTIDE SEQUENCE [LARGE SCALE GENOMIC DNA]</scope>
    <source>
        <strain evidence="10">SM23_42</strain>
    </source>
</reference>
<gene>
    <name evidence="10" type="ORF">AMJ83_03060</name>
</gene>
<proteinExistence type="predicted"/>
<keyword evidence="4" id="KW-0444">Lipid biosynthesis</keyword>
<keyword evidence="6" id="KW-0328">Glycosyltransferase</keyword>
<evidence type="ECO:0000256" key="8">
    <source>
        <dbReference type="ARBA" id="ARBA00023098"/>
    </source>
</evidence>
<dbReference type="EMBL" id="LJUJ01000004">
    <property type="protein sequence ID" value="KPK64224.1"/>
    <property type="molecule type" value="Genomic_DNA"/>
</dbReference>
<dbReference type="GO" id="GO:0008915">
    <property type="term" value="F:lipid-A-disaccharide synthase activity"/>
    <property type="evidence" value="ECO:0007669"/>
    <property type="project" value="UniProtKB-EC"/>
</dbReference>
<dbReference type="CDD" id="cd01635">
    <property type="entry name" value="Glycosyltransferase_GTB-type"/>
    <property type="match status" value="1"/>
</dbReference>
<evidence type="ECO:0000256" key="3">
    <source>
        <dbReference type="ARBA" id="ARBA00020902"/>
    </source>
</evidence>
<accession>A0A0S8FU07</accession>
<comment type="catalytic activity">
    <reaction evidence="9">
        <text>a lipid X + a UDP-2-N,3-O-bis[(3R)-3-hydroxyacyl]-alpha-D-glucosamine = a lipid A disaccharide + UDP + H(+)</text>
        <dbReference type="Rhea" id="RHEA:67828"/>
        <dbReference type="ChEBI" id="CHEBI:15378"/>
        <dbReference type="ChEBI" id="CHEBI:58223"/>
        <dbReference type="ChEBI" id="CHEBI:137748"/>
        <dbReference type="ChEBI" id="CHEBI:176338"/>
        <dbReference type="ChEBI" id="CHEBI:176343"/>
        <dbReference type="EC" id="2.4.1.182"/>
    </reaction>
</comment>
<dbReference type="Proteomes" id="UP000051373">
    <property type="component" value="Unassembled WGS sequence"/>
</dbReference>
<dbReference type="GO" id="GO:0016020">
    <property type="term" value="C:membrane"/>
    <property type="evidence" value="ECO:0007669"/>
    <property type="project" value="GOC"/>
</dbReference>